<sequence length="259" mass="28612">MAVVLKSPKEIEKMRAAGRIVKRIHRRIEEICKPGVTLLDLDEEVGRLIKDAGARNLFLNYPTYRSGEGFPSNACISMNEVVVHGIADETVVKDGDIISLDVGVQIDGWCGDAAVTILVGDVAPETRKLCEDTEHILNLAISEMKPGRKWSQIARLMQRYADKQGYGVVQDFVGHGIGRQMHEDPKVPNYVSRELMRNDINLREGLVLAVEPMCNLGTKEVKTLRDGWTVVTLDGKPSAHYEHTVAITKDGAVPLTDGN</sequence>
<comment type="subunit">
    <text evidence="6">Monomer.</text>
</comment>
<feature type="binding site" evidence="6">
    <location>
        <position position="175"/>
    </location>
    <ligand>
        <name>a divalent metal cation</name>
        <dbReference type="ChEBI" id="CHEBI:60240"/>
        <label>2</label>
        <note>catalytic</note>
    </ligand>
</feature>
<accession>A0A517YT03</accession>
<feature type="binding site" evidence="6">
    <location>
        <position position="242"/>
    </location>
    <ligand>
        <name>a divalent metal cation</name>
        <dbReference type="ChEBI" id="CHEBI:60240"/>
        <label>1</label>
    </ligand>
</feature>
<comment type="similarity">
    <text evidence="6">Belongs to the peptidase M24A family. Methionine aminopeptidase type 1 subfamily.</text>
</comment>
<evidence type="ECO:0000259" key="8">
    <source>
        <dbReference type="Pfam" id="PF00557"/>
    </source>
</evidence>
<feature type="binding site" evidence="6">
    <location>
        <position position="112"/>
    </location>
    <ligand>
        <name>a divalent metal cation</name>
        <dbReference type="ChEBI" id="CHEBI:60240"/>
        <label>1</label>
    </ligand>
</feature>
<evidence type="ECO:0000256" key="2">
    <source>
        <dbReference type="ARBA" id="ARBA00022438"/>
    </source>
</evidence>
<dbReference type="Proteomes" id="UP000317369">
    <property type="component" value="Chromosome"/>
</dbReference>
<keyword evidence="2 6" id="KW-0031">Aminopeptidase</keyword>
<dbReference type="PANTHER" id="PTHR43330:SF27">
    <property type="entry name" value="METHIONINE AMINOPEPTIDASE"/>
    <property type="match status" value="1"/>
</dbReference>
<dbReference type="PRINTS" id="PR00599">
    <property type="entry name" value="MAPEPTIDASE"/>
</dbReference>
<comment type="cofactor">
    <cofactor evidence="6">
        <name>Co(2+)</name>
        <dbReference type="ChEBI" id="CHEBI:48828"/>
    </cofactor>
    <cofactor evidence="6">
        <name>Zn(2+)</name>
        <dbReference type="ChEBI" id="CHEBI:29105"/>
    </cofactor>
    <cofactor evidence="6">
        <name>Mn(2+)</name>
        <dbReference type="ChEBI" id="CHEBI:29035"/>
    </cofactor>
    <cofactor evidence="6">
        <name>Fe(2+)</name>
        <dbReference type="ChEBI" id="CHEBI:29033"/>
    </cofactor>
    <text evidence="6">Binds 2 divalent metal cations per subunit. Has a high-affinity and a low affinity metal-binding site. The true nature of the physiological cofactor is under debate. The enzyme is active with cobalt, zinc, manganese or divalent iron ions. Most likely, methionine aminopeptidases function as mononuclear Fe(2+)-metalloproteases under physiological conditions, and the catalytically relevant metal-binding site has been assigned to the histidine-containing high-affinity site.</text>
</comment>
<dbReference type="GO" id="GO:0005829">
    <property type="term" value="C:cytosol"/>
    <property type="evidence" value="ECO:0007669"/>
    <property type="project" value="TreeGrafter"/>
</dbReference>
<dbReference type="InterPro" id="IPR001714">
    <property type="entry name" value="Pept_M24_MAP"/>
</dbReference>
<feature type="domain" description="Peptidase M24" evidence="8">
    <location>
        <begin position="12"/>
        <end position="249"/>
    </location>
</feature>
<reference evidence="9 10" key="1">
    <citation type="submission" date="2019-02" db="EMBL/GenBank/DDBJ databases">
        <title>Deep-cultivation of Planctomycetes and their phenomic and genomic characterization uncovers novel biology.</title>
        <authorList>
            <person name="Wiegand S."/>
            <person name="Jogler M."/>
            <person name="Boedeker C."/>
            <person name="Pinto D."/>
            <person name="Vollmers J."/>
            <person name="Rivas-Marin E."/>
            <person name="Kohn T."/>
            <person name="Peeters S.H."/>
            <person name="Heuer A."/>
            <person name="Rast P."/>
            <person name="Oberbeckmann S."/>
            <person name="Bunk B."/>
            <person name="Jeske O."/>
            <person name="Meyerdierks A."/>
            <person name="Storesund J.E."/>
            <person name="Kallscheuer N."/>
            <person name="Luecker S."/>
            <person name="Lage O.M."/>
            <person name="Pohl T."/>
            <person name="Merkel B.J."/>
            <person name="Hornburger P."/>
            <person name="Mueller R.-W."/>
            <person name="Bruemmer F."/>
            <person name="Labrenz M."/>
            <person name="Spormann A.M."/>
            <person name="Op den Camp H."/>
            <person name="Overmann J."/>
            <person name="Amann R."/>
            <person name="Jetten M.S.M."/>
            <person name="Mascher T."/>
            <person name="Medema M.H."/>
            <person name="Devos D.P."/>
            <person name="Kaster A.-K."/>
            <person name="Ovreas L."/>
            <person name="Rohde M."/>
            <person name="Galperin M.Y."/>
            <person name="Jogler C."/>
        </authorList>
    </citation>
    <scope>NUCLEOTIDE SEQUENCE [LARGE SCALE GENOMIC DNA]</scope>
    <source>
        <strain evidence="9 10">KS4</strain>
    </source>
</reference>
<dbReference type="Pfam" id="PF00557">
    <property type="entry name" value="Peptidase_M24"/>
    <property type="match status" value="1"/>
</dbReference>
<dbReference type="Gene3D" id="3.90.230.10">
    <property type="entry name" value="Creatinase/methionine aminopeptidase superfamily"/>
    <property type="match status" value="1"/>
</dbReference>
<dbReference type="GO" id="GO:0004239">
    <property type="term" value="F:initiator methionyl aminopeptidase activity"/>
    <property type="evidence" value="ECO:0007669"/>
    <property type="project" value="UniProtKB-UniRule"/>
</dbReference>
<feature type="binding site" evidence="6">
    <location>
        <position position="182"/>
    </location>
    <ligand>
        <name>substrate</name>
    </ligand>
</feature>
<gene>
    <name evidence="6 9" type="primary">map</name>
    <name evidence="9" type="ORF">KS4_14020</name>
</gene>
<feature type="binding site" evidence="6">
    <location>
        <position position="101"/>
    </location>
    <ligand>
        <name>a divalent metal cation</name>
        <dbReference type="ChEBI" id="CHEBI:60240"/>
        <label>1</label>
    </ligand>
</feature>
<dbReference type="PROSITE" id="PS00680">
    <property type="entry name" value="MAP_1"/>
    <property type="match status" value="1"/>
</dbReference>
<dbReference type="GO" id="GO:0070006">
    <property type="term" value="F:metalloaminopeptidase activity"/>
    <property type="evidence" value="ECO:0007669"/>
    <property type="project" value="UniProtKB-UniRule"/>
</dbReference>
<evidence type="ECO:0000256" key="4">
    <source>
        <dbReference type="ARBA" id="ARBA00022723"/>
    </source>
</evidence>
<proteinExistence type="inferred from homology"/>
<dbReference type="RefSeq" id="WP_145076326.1">
    <property type="nucleotide sequence ID" value="NZ_CP036425.1"/>
</dbReference>
<dbReference type="NCBIfam" id="TIGR00500">
    <property type="entry name" value="met_pdase_I"/>
    <property type="match status" value="1"/>
</dbReference>
<dbReference type="GO" id="GO:0006508">
    <property type="term" value="P:proteolysis"/>
    <property type="evidence" value="ECO:0007669"/>
    <property type="project" value="UniProtKB-KW"/>
</dbReference>
<dbReference type="CDD" id="cd01086">
    <property type="entry name" value="MetAP1"/>
    <property type="match status" value="1"/>
</dbReference>
<keyword evidence="4 6" id="KW-0479">Metal-binding</keyword>
<evidence type="ECO:0000256" key="7">
    <source>
        <dbReference type="RuleBase" id="RU003653"/>
    </source>
</evidence>
<dbReference type="InterPro" id="IPR000994">
    <property type="entry name" value="Pept_M24"/>
</dbReference>
<evidence type="ECO:0000256" key="1">
    <source>
        <dbReference type="ARBA" id="ARBA00002521"/>
    </source>
</evidence>
<dbReference type="KEGG" id="pcor:KS4_14020"/>
<feature type="binding site" evidence="6">
    <location>
        <position position="211"/>
    </location>
    <ligand>
        <name>a divalent metal cation</name>
        <dbReference type="ChEBI" id="CHEBI:60240"/>
        <label>2</label>
        <note>catalytic</note>
    </ligand>
</feature>
<name>A0A517YT03_9BACT</name>
<feature type="binding site" evidence="6">
    <location>
        <position position="112"/>
    </location>
    <ligand>
        <name>a divalent metal cation</name>
        <dbReference type="ChEBI" id="CHEBI:60240"/>
        <label>2</label>
        <note>catalytic</note>
    </ligand>
</feature>
<evidence type="ECO:0000313" key="10">
    <source>
        <dbReference type="Proteomes" id="UP000317369"/>
    </source>
</evidence>
<comment type="catalytic activity">
    <reaction evidence="6 7">
        <text>Release of N-terminal amino acids, preferentially methionine, from peptides and arylamides.</text>
        <dbReference type="EC" id="3.4.11.18"/>
    </reaction>
</comment>
<keyword evidence="5 6" id="KW-0378">Hydrolase</keyword>
<dbReference type="OrthoDB" id="9802055at2"/>
<dbReference type="EC" id="3.4.11.18" evidence="6 7"/>
<dbReference type="EMBL" id="CP036425">
    <property type="protein sequence ID" value="QDU33356.1"/>
    <property type="molecule type" value="Genomic_DNA"/>
</dbReference>
<protein>
    <recommendedName>
        <fullName evidence="6 7">Methionine aminopeptidase</fullName>
        <shortName evidence="6">MAP</shortName>
        <shortName evidence="6">MetAP</shortName>
        <ecNumber evidence="6 7">3.4.11.18</ecNumber>
    </recommendedName>
    <alternativeName>
        <fullName evidence="6">Peptidase M</fullName>
    </alternativeName>
</protein>
<evidence type="ECO:0000256" key="3">
    <source>
        <dbReference type="ARBA" id="ARBA00022670"/>
    </source>
</evidence>
<evidence type="ECO:0000256" key="5">
    <source>
        <dbReference type="ARBA" id="ARBA00022801"/>
    </source>
</evidence>
<feature type="binding site" evidence="6">
    <location>
        <position position="84"/>
    </location>
    <ligand>
        <name>substrate</name>
    </ligand>
</feature>
<keyword evidence="10" id="KW-1185">Reference proteome</keyword>
<dbReference type="PANTHER" id="PTHR43330">
    <property type="entry name" value="METHIONINE AMINOPEPTIDASE"/>
    <property type="match status" value="1"/>
</dbReference>
<dbReference type="SUPFAM" id="SSF55920">
    <property type="entry name" value="Creatinase/aminopeptidase"/>
    <property type="match status" value="1"/>
</dbReference>
<evidence type="ECO:0000256" key="6">
    <source>
        <dbReference type="HAMAP-Rule" id="MF_01974"/>
    </source>
</evidence>
<keyword evidence="3 6" id="KW-0645">Protease</keyword>
<dbReference type="HAMAP" id="MF_01974">
    <property type="entry name" value="MetAP_1"/>
    <property type="match status" value="1"/>
</dbReference>
<dbReference type="AlphaFoldDB" id="A0A517YT03"/>
<organism evidence="9 10">
    <name type="scientific">Poriferisphaera corsica</name>
    <dbReference type="NCBI Taxonomy" id="2528020"/>
    <lineage>
        <taxon>Bacteria</taxon>
        <taxon>Pseudomonadati</taxon>
        <taxon>Planctomycetota</taxon>
        <taxon>Phycisphaerae</taxon>
        <taxon>Phycisphaerales</taxon>
        <taxon>Phycisphaeraceae</taxon>
        <taxon>Poriferisphaera</taxon>
    </lineage>
</organism>
<evidence type="ECO:0000313" key="9">
    <source>
        <dbReference type="EMBL" id="QDU33356.1"/>
    </source>
</evidence>
<dbReference type="InterPro" id="IPR002467">
    <property type="entry name" value="Pept_M24A_MAP1"/>
</dbReference>
<feature type="binding site" evidence="6">
    <location>
        <position position="242"/>
    </location>
    <ligand>
        <name>a divalent metal cation</name>
        <dbReference type="ChEBI" id="CHEBI:60240"/>
        <label>2</label>
        <note>catalytic</note>
    </ligand>
</feature>
<dbReference type="InterPro" id="IPR036005">
    <property type="entry name" value="Creatinase/aminopeptidase-like"/>
</dbReference>
<dbReference type="GO" id="GO:0046872">
    <property type="term" value="F:metal ion binding"/>
    <property type="evidence" value="ECO:0007669"/>
    <property type="project" value="UniProtKB-UniRule"/>
</dbReference>
<comment type="function">
    <text evidence="1 6">Removes the N-terminal methionine from nascent proteins. The N-terminal methionine is often cleaved when the second residue in the primary sequence is small and uncharged (Met-Ala-, Cys, Gly, Pro, Ser, Thr, or Val). Requires deformylation of the N(alpha)-formylated initiator methionine before it can be hydrolyzed.</text>
</comment>